<proteinExistence type="predicted"/>
<name>A0A1I5BTV6_9MICO</name>
<feature type="transmembrane region" description="Helical" evidence="1">
    <location>
        <begin position="165"/>
        <end position="185"/>
    </location>
</feature>
<organism evidence="2 3">
    <name type="scientific">Mycetocola miduiensis</name>
    <dbReference type="NCBI Taxonomy" id="995034"/>
    <lineage>
        <taxon>Bacteria</taxon>
        <taxon>Bacillati</taxon>
        <taxon>Actinomycetota</taxon>
        <taxon>Actinomycetes</taxon>
        <taxon>Micrococcales</taxon>
        <taxon>Microbacteriaceae</taxon>
        <taxon>Mycetocola</taxon>
    </lineage>
</organism>
<gene>
    <name evidence="2" type="ORF">SAMN05216219_2093</name>
</gene>
<keyword evidence="1" id="KW-0812">Transmembrane</keyword>
<feature type="transmembrane region" description="Helical" evidence="1">
    <location>
        <begin position="85"/>
        <end position="105"/>
    </location>
</feature>
<dbReference type="STRING" id="995034.SAMN05216219_2093"/>
<feature type="transmembrane region" description="Helical" evidence="1">
    <location>
        <begin position="111"/>
        <end position="129"/>
    </location>
</feature>
<keyword evidence="1" id="KW-1133">Transmembrane helix</keyword>
<feature type="transmembrane region" description="Helical" evidence="1">
    <location>
        <begin position="136"/>
        <end position="153"/>
    </location>
</feature>
<protein>
    <submittedName>
        <fullName evidence="2">Uncharacterized protein</fullName>
    </submittedName>
</protein>
<keyword evidence="1" id="KW-0472">Membrane</keyword>
<sequence length="391" mass="42147">MNRVTERPDRVASARATLGTSQLGTSLAVAGSMVVLHSFLRFLFSLGDLPNPLLNASSWLLLLAASVFSIIAVRASGYLLGNLTFSFLLGSLAVVVALDLAAVWHAGSDNVYPTAAIAAGGVLLGTVTLRSVRDVAISSGVLGAALVVTFLSRPDVDPLYVGAEVLLTTLAVMPPLIACILVASYRRMVLMALDRVLIQSTVMAPAFGVSMLESEELAQVDLEVEQLFDDISSGREPLPLEPDRAHRAGELSTVLRRHLIAGRRHTWLHHAIAESDFLSVSVELRDDEALAALLDQRQRDGLLSALWLLMYGEQRTTRHAVVTFGPSAPVASTGRPRVRFPIEIEARGMRRVDVEPATWQHLGRTGRYVDTTTTGALMVVIECAVDSPIDQ</sequence>
<accession>A0A1I5BTV6</accession>
<reference evidence="3" key="1">
    <citation type="submission" date="2016-10" db="EMBL/GenBank/DDBJ databases">
        <authorList>
            <person name="Varghese N."/>
            <person name="Submissions S."/>
        </authorList>
    </citation>
    <scope>NUCLEOTIDE SEQUENCE [LARGE SCALE GENOMIC DNA]</scope>
    <source>
        <strain evidence="3">CGMCC 1.11101</strain>
    </source>
</reference>
<evidence type="ECO:0000256" key="1">
    <source>
        <dbReference type="SAM" id="Phobius"/>
    </source>
</evidence>
<dbReference type="AlphaFoldDB" id="A0A1I5BTV6"/>
<keyword evidence="3" id="KW-1185">Reference proteome</keyword>
<dbReference type="EMBL" id="FOVM01000005">
    <property type="protein sequence ID" value="SFN78052.1"/>
    <property type="molecule type" value="Genomic_DNA"/>
</dbReference>
<evidence type="ECO:0000313" key="2">
    <source>
        <dbReference type="EMBL" id="SFN78052.1"/>
    </source>
</evidence>
<evidence type="ECO:0000313" key="3">
    <source>
        <dbReference type="Proteomes" id="UP000198867"/>
    </source>
</evidence>
<dbReference type="Proteomes" id="UP000198867">
    <property type="component" value="Unassembled WGS sequence"/>
</dbReference>
<feature type="transmembrane region" description="Helical" evidence="1">
    <location>
        <begin position="21"/>
        <end position="44"/>
    </location>
</feature>
<feature type="transmembrane region" description="Helical" evidence="1">
    <location>
        <begin position="56"/>
        <end position="73"/>
    </location>
</feature>